<proteinExistence type="predicted"/>
<organism evidence="2">
    <name type="scientific">Tupanvirus soda lake</name>
    <dbReference type="NCBI Taxonomy" id="2126985"/>
    <lineage>
        <taxon>Viruses</taxon>
        <taxon>Varidnaviria</taxon>
        <taxon>Bamfordvirae</taxon>
        <taxon>Nucleocytoviricota</taxon>
        <taxon>Megaviricetes</taxon>
        <taxon>Imitervirales</taxon>
        <taxon>Mimiviridae</taxon>
        <taxon>Megamimivirinae</taxon>
        <taxon>Tupanvirus</taxon>
        <taxon>Tupanvirus salinum</taxon>
    </lineage>
</organism>
<sequence>MESETIMTSKPVKSDSLKKFYNKNKKVIIICALIFLSFLILMIIIVIINNKRRRHIDEITRIINIENAQAARKKEIEDARSNSTACTVGTYNNARDCYFASNYKCHWDIAADRCNLIE</sequence>
<evidence type="ECO:0000313" key="2">
    <source>
        <dbReference type="EMBL" id="QKU35134.1"/>
    </source>
</evidence>
<feature type="transmembrane region" description="Helical" evidence="1">
    <location>
        <begin position="27"/>
        <end position="48"/>
    </location>
</feature>
<reference evidence="2" key="1">
    <citation type="submission" date="2017-01" db="EMBL/GenBank/DDBJ databases">
        <authorList>
            <person name="Assis F.L."/>
            <person name="Abrahao J.S."/>
            <person name="Silva L."/>
            <person name="Khalil J.B."/>
            <person name="Rodrigues R."/>
            <person name="Silva L.S."/>
            <person name="Arantes T."/>
            <person name="Boratto P."/>
            <person name="Andrade M."/>
            <person name="Kroon E.G."/>
            <person name="Ribeiro B."/>
            <person name="Bergier I."/>
            <person name="Seligmann H."/>
            <person name="Ghigo E."/>
            <person name="Colson P."/>
            <person name="Levasseur A."/>
            <person name="Raoult D."/>
            <person name="Scola B.L."/>
        </authorList>
    </citation>
    <scope>NUCLEOTIDE SEQUENCE</scope>
    <source>
        <strain evidence="2">Soda lake</strain>
    </source>
</reference>
<dbReference type="EMBL" id="KY523104">
    <property type="protein sequence ID" value="QKU35134.1"/>
    <property type="molecule type" value="Genomic_DNA"/>
</dbReference>
<accession>A0A6N1NK45</accession>
<reference evidence="2" key="2">
    <citation type="journal article" date="2018" name="Nat. Commun.">
        <title>Tailed giant Tupanvirus possesses the most complete translational apparatus of the known virosphere.</title>
        <authorList>
            <person name="Abrahao J."/>
            <person name="Silva L."/>
            <person name="Silva L.S."/>
            <person name="Khalil J.Y.B."/>
            <person name="Rodrigues R."/>
            <person name="Arantes T."/>
            <person name="Assis F."/>
            <person name="Boratto P."/>
            <person name="Andrade M."/>
            <person name="Kroon E.G."/>
            <person name="Ribeiro B."/>
            <person name="Bergier I."/>
            <person name="Seligmann H."/>
            <person name="Ghigo E."/>
            <person name="Colson P."/>
            <person name="Levasseur A."/>
            <person name="Kroemer G."/>
            <person name="Raoult D."/>
            <person name="La Scola B."/>
        </authorList>
    </citation>
    <scope>NUCLEOTIDE SEQUENCE [LARGE SCALE GENOMIC DNA]</scope>
    <source>
        <strain evidence="2">Soda lake</strain>
    </source>
</reference>
<keyword evidence="1" id="KW-0812">Transmembrane</keyword>
<dbReference type="KEGG" id="vg:80518553"/>
<keyword evidence="1" id="KW-0472">Membrane</keyword>
<evidence type="ECO:0000256" key="1">
    <source>
        <dbReference type="SAM" id="Phobius"/>
    </source>
</evidence>
<protein>
    <submittedName>
        <fullName evidence="2">Putative orfan</fullName>
    </submittedName>
</protein>
<keyword evidence="1" id="KW-1133">Transmembrane helix</keyword>
<dbReference type="RefSeq" id="YP_010781789.1">
    <property type="nucleotide sequence ID" value="NC_075039.1"/>
</dbReference>
<name>A0A6N1NK45_9VIRU</name>
<dbReference type="GeneID" id="80518553"/>